<comment type="caution">
    <text evidence="4">The sequence shown here is derived from an EMBL/GenBank/DDBJ whole genome shotgun (WGS) entry which is preliminary data.</text>
</comment>
<dbReference type="Gene3D" id="2.40.50.1020">
    <property type="entry name" value="LytTr DNA-binding domain"/>
    <property type="match status" value="1"/>
</dbReference>
<sequence>MYKAIIIEDEYHAAKLLESMLNDIEPLVQVLDKCVDLPSGVRSIRMHKPDVVFLDIELPVYSGIQLLEFFDPKEIDFQIIFTTAFNEYALKAFEMCAIDYLMKPLQEHKLRGALEKLSSVTPHTAKELLPALKHNLLNGTQKKMVLPVASGFEIVNVEDICFFKAEGSYTHISVKDGTHHLVSKNLKHFEQLLEGTKNFLRVHRSVMVNVLFIKKIVRNVGHTILLNDKTELPVAEERVRDLLAILQEL</sequence>
<dbReference type="Proteomes" id="UP001336835">
    <property type="component" value="Unassembled WGS sequence"/>
</dbReference>
<gene>
    <name evidence="4" type="ORF">VRU48_04265</name>
</gene>
<dbReference type="GO" id="GO:0003677">
    <property type="term" value="F:DNA binding"/>
    <property type="evidence" value="ECO:0007669"/>
    <property type="project" value="UniProtKB-KW"/>
</dbReference>
<dbReference type="Gene3D" id="3.40.50.2300">
    <property type="match status" value="1"/>
</dbReference>
<dbReference type="RefSeq" id="WP_330106682.1">
    <property type="nucleotide sequence ID" value="NZ_JAZDQT010000001.1"/>
</dbReference>
<accession>A0ABU7I4C2</accession>
<evidence type="ECO:0000259" key="2">
    <source>
        <dbReference type="PROSITE" id="PS50110"/>
    </source>
</evidence>
<dbReference type="SMART" id="SM00850">
    <property type="entry name" value="LytTR"/>
    <property type="match status" value="1"/>
</dbReference>
<feature type="modified residue" description="4-aspartylphosphate" evidence="1">
    <location>
        <position position="55"/>
    </location>
</feature>
<dbReference type="SMART" id="SM00448">
    <property type="entry name" value="REC"/>
    <property type="match status" value="1"/>
</dbReference>
<dbReference type="Pfam" id="PF04397">
    <property type="entry name" value="LytTR"/>
    <property type="match status" value="1"/>
</dbReference>
<feature type="domain" description="Response regulatory" evidence="2">
    <location>
        <begin position="3"/>
        <end position="118"/>
    </location>
</feature>
<dbReference type="PROSITE" id="PS50930">
    <property type="entry name" value="HTH_LYTTR"/>
    <property type="match status" value="1"/>
</dbReference>
<evidence type="ECO:0000256" key="1">
    <source>
        <dbReference type="PROSITE-ProRule" id="PRU00169"/>
    </source>
</evidence>
<evidence type="ECO:0000313" key="4">
    <source>
        <dbReference type="EMBL" id="MEE1944308.1"/>
    </source>
</evidence>
<dbReference type="EMBL" id="JAZDQT010000001">
    <property type="protein sequence ID" value="MEE1944308.1"/>
    <property type="molecule type" value="Genomic_DNA"/>
</dbReference>
<proteinExistence type="predicted"/>
<dbReference type="InterPro" id="IPR046947">
    <property type="entry name" value="LytR-like"/>
</dbReference>
<reference evidence="4 5" key="1">
    <citation type="submission" date="2024-01" db="EMBL/GenBank/DDBJ databases">
        <title>Pedobacter sp. nov., isolated from fresh soil.</title>
        <authorList>
            <person name="Le N.T.T."/>
        </authorList>
    </citation>
    <scope>NUCLEOTIDE SEQUENCE [LARGE SCALE GENOMIC DNA]</scope>
    <source>
        <strain evidence="4 5">KR3-3</strain>
    </source>
</reference>
<evidence type="ECO:0000313" key="5">
    <source>
        <dbReference type="Proteomes" id="UP001336835"/>
    </source>
</evidence>
<dbReference type="PANTHER" id="PTHR37299:SF1">
    <property type="entry name" value="STAGE 0 SPORULATION PROTEIN A HOMOLOG"/>
    <property type="match status" value="1"/>
</dbReference>
<dbReference type="PROSITE" id="PS50110">
    <property type="entry name" value="RESPONSE_REGULATORY"/>
    <property type="match status" value="1"/>
</dbReference>
<organism evidence="4 5">
    <name type="scientific">Pedobacter albus</name>
    <dbReference type="NCBI Taxonomy" id="3113905"/>
    <lineage>
        <taxon>Bacteria</taxon>
        <taxon>Pseudomonadati</taxon>
        <taxon>Bacteroidota</taxon>
        <taxon>Sphingobacteriia</taxon>
        <taxon>Sphingobacteriales</taxon>
        <taxon>Sphingobacteriaceae</taxon>
        <taxon>Pedobacter</taxon>
    </lineage>
</organism>
<dbReference type="InterPro" id="IPR011006">
    <property type="entry name" value="CheY-like_superfamily"/>
</dbReference>
<keyword evidence="1" id="KW-0597">Phosphoprotein</keyword>
<evidence type="ECO:0000259" key="3">
    <source>
        <dbReference type="PROSITE" id="PS50930"/>
    </source>
</evidence>
<dbReference type="SUPFAM" id="SSF52172">
    <property type="entry name" value="CheY-like"/>
    <property type="match status" value="1"/>
</dbReference>
<keyword evidence="4" id="KW-0238">DNA-binding</keyword>
<protein>
    <submittedName>
        <fullName evidence="4">LytTR family DNA-binding domain-containing protein</fullName>
    </submittedName>
</protein>
<dbReference type="Pfam" id="PF00072">
    <property type="entry name" value="Response_reg"/>
    <property type="match status" value="1"/>
</dbReference>
<keyword evidence="5" id="KW-1185">Reference proteome</keyword>
<dbReference type="InterPro" id="IPR007492">
    <property type="entry name" value="LytTR_DNA-bd_dom"/>
</dbReference>
<dbReference type="PANTHER" id="PTHR37299">
    <property type="entry name" value="TRANSCRIPTIONAL REGULATOR-RELATED"/>
    <property type="match status" value="1"/>
</dbReference>
<name>A0ABU7I4C2_9SPHI</name>
<feature type="domain" description="HTH LytTR-type" evidence="3">
    <location>
        <begin position="144"/>
        <end position="248"/>
    </location>
</feature>
<dbReference type="InterPro" id="IPR001789">
    <property type="entry name" value="Sig_transdc_resp-reg_receiver"/>
</dbReference>